<dbReference type="AlphaFoldDB" id="A0A9Q1HQU7"/>
<organism evidence="16 17">
    <name type="scientific">Conger conger</name>
    <name type="common">Conger eel</name>
    <name type="synonym">Muraena conger</name>
    <dbReference type="NCBI Taxonomy" id="82655"/>
    <lineage>
        <taxon>Eukaryota</taxon>
        <taxon>Metazoa</taxon>
        <taxon>Chordata</taxon>
        <taxon>Craniata</taxon>
        <taxon>Vertebrata</taxon>
        <taxon>Euteleostomi</taxon>
        <taxon>Actinopterygii</taxon>
        <taxon>Neopterygii</taxon>
        <taxon>Teleostei</taxon>
        <taxon>Anguilliformes</taxon>
        <taxon>Congridae</taxon>
        <taxon>Conger</taxon>
    </lineage>
</organism>
<comment type="subcellular location">
    <subcellularLocation>
        <location evidence="1 12">Secreted</location>
    </subcellularLocation>
</comment>
<dbReference type="Gene3D" id="3.15.20.10">
    <property type="entry name" value="Bactericidal permeability-increasing protein, domain 2"/>
    <property type="match status" value="1"/>
</dbReference>
<reference evidence="16" key="1">
    <citation type="journal article" date="2023" name="Science">
        <title>Genome structures resolve the early diversification of teleost fishes.</title>
        <authorList>
            <person name="Parey E."/>
            <person name="Louis A."/>
            <person name="Montfort J."/>
            <person name="Bouchez O."/>
            <person name="Roques C."/>
            <person name="Iampietro C."/>
            <person name="Lluch J."/>
            <person name="Castinel A."/>
            <person name="Donnadieu C."/>
            <person name="Desvignes T."/>
            <person name="Floi Bucao C."/>
            <person name="Jouanno E."/>
            <person name="Wen M."/>
            <person name="Mejri S."/>
            <person name="Dirks R."/>
            <person name="Jansen H."/>
            <person name="Henkel C."/>
            <person name="Chen W.J."/>
            <person name="Zahm M."/>
            <person name="Cabau C."/>
            <person name="Klopp C."/>
            <person name="Thompson A.W."/>
            <person name="Robinson-Rechavi M."/>
            <person name="Braasch I."/>
            <person name="Lecointre G."/>
            <person name="Bobe J."/>
            <person name="Postlethwait J.H."/>
            <person name="Berthelot C."/>
            <person name="Roest Crollius H."/>
            <person name="Guiguen Y."/>
        </authorList>
    </citation>
    <scope>NUCLEOTIDE SEQUENCE</scope>
    <source>
        <strain evidence="16">Concon-B</strain>
    </source>
</reference>
<dbReference type="Gene3D" id="3.15.10.10">
    <property type="entry name" value="Bactericidal permeability-increasing protein, domain 1"/>
    <property type="match status" value="1"/>
</dbReference>
<evidence type="ECO:0000313" key="16">
    <source>
        <dbReference type="EMBL" id="KAJ8258535.1"/>
    </source>
</evidence>
<evidence type="ECO:0000259" key="14">
    <source>
        <dbReference type="SMART" id="SM00328"/>
    </source>
</evidence>
<evidence type="ECO:0000256" key="1">
    <source>
        <dbReference type="ARBA" id="ARBA00004613"/>
    </source>
</evidence>
<protein>
    <recommendedName>
        <fullName evidence="3 12">Bactericidal permeability-increasing protein</fullName>
        <shortName evidence="12">BPI</shortName>
    </recommendedName>
</protein>
<keyword evidence="10 12" id="KW-0325">Glycoprotein</keyword>
<proteinExistence type="inferred from homology"/>
<keyword evidence="8 12" id="KW-0044">Antibiotic</keyword>
<feature type="compositionally biased region" description="Low complexity" evidence="13">
    <location>
        <begin position="1"/>
        <end position="19"/>
    </location>
</feature>
<keyword evidence="4 12" id="KW-0964">Secreted</keyword>
<evidence type="ECO:0000256" key="7">
    <source>
        <dbReference type="ARBA" id="ARBA00022859"/>
    </source>
</evidence>
<keyword evidence="12" id="KW-0732">Signal</keyword>
<evidence type="ECO:0000256" key="13">
    <source>
        <dbReference type="SAM" id="MobiDB-lite"/>
    </source>
</evidence>
<accession>A0A9Q1HQU7</accession>
<dbReference type="Proteomes" id="UP001152803">
    <property type="component" value="Unassembled WGS sequence"/>
</dbReference>
<gene>
    <name evidence="16" type="ORF">COCON_G00175470</name>
</gene>
<comment type="caution">
    <text evidence="16">The sequence shown here is derived from an EMBL/GenBank/DDBJ whole genome shotgun (WGS) entry which is preliminary data.</text>
</comment>
<dbReference type="GO" id="GO:0005615">
    <property type="term" value="C:extracellular space"/>
    <property type="evidence" value="ECO:0007669"/>
    <property type="project" value="UniProtKB-UniRule"/>
</dbReference>
<dbReference type="GO" id="GO:0008289">
    <property type="term" value="F:lipid binding"/>
    <property type="evidence" value="ECO:0007669"/>
    <property type="project" value="InterPro"/>
</dbReference>
<dbReference type="CDD" id="cd00025">
    <property type="entry name" value="BPI1"/>
    <property type="match status" value="1"/>
</dbReference>
<dbReference type="Pfam" id="PF01273">
    <property type="entry name" value="LBP_BPI_CETP"/>
    <property type="match status" value="1"/>
</dbReference>
<comment type="subunit">
    <text evidence="11 12">Monomer. Homodimer; disulfide-linked.</text>
</comment>
<dbReference type="InterPro" id="IPR001124">
    <property type="entry name" value="Lipid-bd_serum_glycop_C"/>
</dbReference>
<feature type="compositionally biased region" description="Basic and acidic residues" evidence="13">
    <location>
        <begin position="41"/>
        <end position="54"/>
    </location>
</feature>
<comment type="function">
    <text evidence="12">The cytotoxic action of BPI is limited to many species of Gram-negative bacteria; this specificity may be explained by a strong affinity of the very basic N-terminal half for the negatively charged lipopolysaccharides that are unique to the Gram-negative bacterial outer envelope.</text>
</comment>
<dbReference type="OrthoDB" id="10255543at2759"/>
<dbReference type="GO" id="GO:0045087">
    <property type="term" value="P:innate immune response"/>
    <property type="evidence" value="ECO:0007669"/>
    <property type="project" value="UniProtKB-UniRule"/>
</dbReference>
<dbReference type="InterPro" id="IPR017943">
    <property type="entry name" value="Bactericidal_perm-incr_a/b_dom"/>
</dbReference>
<keyword evidence="6 12" id="KW-0399">Innate immunity</keyword>
<dbReference type="SMART" id="SM00328">
    <property type="entry name" value="BPI1"/>
    <property type="match status" value="1"/>
</dbReference>
<evidence type="ECO:0000256" key="3">
    <source>
        <dbReference type="ARBA" id="ARBA00017827"/>
    </source>
</evidence>
<evidence type="ECO:0000256" key="4">
    <source>
        <dbReference type="ARBA" id="ARBA00022525"/>
    </source>
</evidence>
<dbReference type="GO" id="GO:0050829">
    <property type="term" value="P:defense response to Gram-negative bacterium"/>
    <property type="evidence" value="ECO:0007669"/>
    <property type="project" value="UniProtKB-UniRule"/>
</dbReference>
<sequence length="576" mass="62103">MTQHVSAPSAASPAGAAAPRGFWALEKGRPGPGARKVSGGDLDRDRDGGPEQHSHTCSSETSRTAGGLRPYQTPSQGQPDTFHGALPRTRSYRTQLLKQVSVDMFAVWCALALLALLPLSQTANPGVKVKLTQKGLEYGRQIGMATLQSKLKSIKLPDMSGKVKVSHIGKVKYRITGMRIVSLGLPKSTVGLVPNTGVSVSIQNAFINLRGNWRVRYRFIRTSGSFDLSVSGLSISSSIAVKSDKTGRPTVSSASCGARVGRLKVKFHGGASWLYNLFRSFIGKALRKALEKQICPRVAEAVSEMNPRLKTLNVLAKVDKYAEIEYSMAATPAVSQQFIEFGLKGEFYNIGKHQEPPFVAAPFSLAAKNTSMLYIGLSSFTFNTAGFVYHKAGALNLYITDDMIPKKSPVRLSTKTFGVLIPEIAKRFPNLMMKMLLKSANPPKVTFQPKGLTVEATGTVTAYAILANGTLVPLFILNLEASVSAQAYIAGVKVAGAVAINNIGITLGQSYVGPFQVKSLDKILLMVLKLVVIPLVNVRLQQGYPLPALGKMSLVNPQLLIQKDYMLIGTDVHFAP</sequence>
<evidence type="ECO:0000256" key="10">
    <source>
        <dbReference type="ARBA" id="ARBA00023180"/>
    </source>
</evidence>
<keyword evidence="5 12" id="KW-0929">Antimicrobial</keyword>
<dbReference type="InterPro" id="IPR032942">
    <property type="entry name" value="BPI/LBP/Plunc"/>
</dbReference>
<name>A0A9Q1HQU7_CONCO</name>
<dbReference type="FunFam" id="3.15.20.10:FF:000001">
    <property type="entry name" value="Phospholipid transfer protein"/>
    <property type="match status" value="1"/>
</dbReference>
<evidence type="ECO:0000313" key="17">
    <source>
        <dbReference type="Proteomes" id="UP001152803"/>
    </source>
</evidence>
<dbReference type="PANTHER" id="PTHR10504">
    <property type="entry name" value="BACTERICIDAL PERMEABILITY-INCREASING BPI PROTEIN-RELATED"/>
    <property type="match status" value="1"/>
</dbReference>
<feature type="compositionally biased region" description="Polar residues" evidence="13">
    <location>
        <begin position="55"/>
        <end position="64"/>
    </location>
</feature>
<evidence type="ECO:0000256" key="11">
    <source>
        <dbReference type="ARBA" id="ARBA00025943"/>
    </source>
</evidence>
<evidence type="ECO:0000256" key="12">
    <source>
        <dbReference type="RuleBase" id="RU369039"/>
    </source>
</evidence>
<evidence type="ECO:0000256" key="6">
    <source>
        <dbReference type="ARBA" id="ARBA00022588"/>
    </source>
</evidence>
<dbReference type="Pfam" id="PF02886">
    <property type="entry name" value="LBP_BPI_CETP_C"/>
    <property type="match status" value="1"/>
</dbReference>
<comment type="similarity">
    <text evidence="2">Belongs to the BPI/LBP/Plunc superfamily. BPI/LBP family.</text>
</comment>
<feature type="domain" description="Lipid-binding serum glycoprotein C-terminal" evidence="15">
    <location>
        <begin position="367"/>
        <end position="570"/>
    </location>
</feature>
<dbReference type="FunFam" id="3.15.10.10:FF:000001">
    <property type="entry name" value="phospholipid transfer protein-like"/>
    <property type="match status" value="1"/>
</dbReference>
<dbReference type="EMBL" id="JAFJMO010000013">
    <property type="protein sequence ID" value="KAJ8258535.1"/>
    <property type="molecule type" value="Genomic_DNA"/>
</dbReference>
<comment type="domain">
    <text evidence="12">The N-terminal region may be exposed to the interior of the granule, whereas the C-terminal portion may be embedded in the membrane. During phagocytosis and degranulation, proteases may be released and activated and cleave BPI at the junction of the N- and C-terminal portions of the molecule, providing controlled release of the N-terminal antibacterial fragment when bacteria are ingested.</text>
</comment>
<dbReference type="InterPro" id="IPR017942">
    <property type="entry name" value="Lipid-bd_serum_glycop_N"/>
</dbReference>
<comment type="domain">
    <text evidence="12">The N- and C-terminal barrels adopt an identical fold despite having only 13% of conserved residues.</text>
</comment>
<keyword evidence="17" id="KW-1185">Reference proteome</keyword>
<evidence type="ECO:0000259" key="15">
    <source>
        <dbReference type="SMART" id="SM00329"/>
    </source>
</evidence>
<keyword evidence="7 12" id="KW-0391">Immunity</keyword>
<keyword evidence="9 12" id="KW-1015">Disulfide bond</keyword>
<evidence type="ECO:0000256" key="2">
    <source>
        <dbReference type="ARBA" id="ARBA00007292"/>
    </source>
</evidence>
<dbReference type="SUPFAM" id="SSF55394">
    <property type="entry name" value="Bactericidal permeability-increasing protein, BPI"/>
    <property type="match status" value="2"/>
</dbReference>
<evidence type="ECO:0000256" key="8">
    <source>
        <dbReference type="ARBA" id="ARBA00023022"/>
    </source>
</evidence>
<evidence type="ECO:0000256" key="5">
    <source>
        <dbReference type="ARBA" id="ARBA00022529"/>
    </source>
</evidence>
<evidence type="ECO:0000256" key="9">
    <source>
        <dbReference type="ARBA" id="ARBA00023157"/>
    </source>
</evidence>
<feature type="region of interest" description="Disordered" evidence="13">
    <location>
        <begin position="1"/>
        <end position="86"/>
    </location>
</feature>
<feature type="domain" description="Lipid-binding serum glycoprotein N-terminal" evidence="14">
    <location>
        <begin position="130"/>
        <end position="352"/>
    </location>
</feature>
<dbReference type="SMART" id="SM00329">
    <property type="entry name" value="BPI2"/>
    <property type="match status" value="1"/>
</dbReference>
<dbReference type="PANTHER" id="PTHR10504:SF84">
    <property type="entry name" value="BACTERICIDAL PERMEABILITY-INCREASING PROTEIN"/>
    <property type="match status" value="1"/>
</dbReference>